<proteinExistence type="predicted"/>
<keyword evidence="1" id="KW-0812">Transmembrane</keyword>
<feature type="transmembrane region" description="Helical" evidence="1">
    <location>
        <begin position="230"/>
        <end position="251"/>
    </location>
</feature>
<gene>
    <name evidence="2" type="primary">Erv31_0</name>
    <name evidence="2" type="ORF">DICEXI_R15926</name>
</gene>
<comment type="caution">
    <text evidence="2">The sequence shown here is derived from an EMBL/GenBank/DDBJ whole genome shotgun (WGS) entry which is preliminary data.</text>
</comment>
<name>A0A7K9JZY8_9PASE</name>
<evidence type="ECO:0000313" key="2">
    <source>
        <dbReference type="EMBL" id="NXH43869.1"/>
    </source>
</evidence>
<feature type="non-terminal residue" evidence="2">
    <location>
        <position position="1"/>
    </location>
</feature>
<dbReference type="AlphaFoldDB" id="A0A7K9JZY8"/>
<dbReference type="SUPFAM" id="SSF58069">
    <property type="entry name" value="Virus ectodomain"/>
    <property type="match status" value="1"/>
</dbReference>
<dbReference type="EMBL" id="VWZP01005344">
    <property type="protein sequence ID" value="NXH43869.1"/>
    <property type="molecule type" value="Genomic_DNA"/>
</dbReference>
<dbReference type="InterPro" id="IPR018154">
    <property type="entry name" value="TLV/ENV_coat_polyprotein"/>
</dbReference>
<accession>A0A7K9JZY8</accession>
<evidence type="ECO:0000256" key="1">
    <source>
        <dbReference type="SAM" id="Phobius"/>
    </source>
</evidence>
<keyword evidence="1" id="KW-0472">Membrane</keyword>
<keyword evidence="3" id="KW-1185">Reference proteome</keyword>
<dbReference type="PANTHER" id="PTHR10424:SF68">
    <property type="entry name" value="ENDOGENOUS RETROVIRUS GROUP 3 MEMBER 1 ENV POLYPROTEIN"/>
    <property type="match status" value="1"/>
</dbReference>
<keyword evidence="1" id="KW-1133">Transmembrane helix</keyword>
<dbReference type="Pfam" id="PF00429">
    <property type="entry name" value="TLV_coat"/>
    <property type="match status" value="1"/>
</dbReference>
<protein>
    <submittedName>
        <fullName evidence="2">ENR1 protein</fullName>
    </submittedName>
</protein>
<dbReference type="Proteomes" id="UP000523279">
    <property type="component" value="Unassembled WGS sequence"/>
</dbReference>
<sequence>ENWKGPFANRTWALKWHYWICGQYAYCRLPPNWSGICYMGYIRTLFFLLPQVQGNQLGIKAYDDPIREKQSIDLSLVGGSTQKWGKDEWPPERITQHYGPPMWNPHELISGAREPSYNFNWLIRLQALFEIMMNQTASVLDLLADQSTQMSNAIFQHRMVLDYLLAEEGGVCGKLNDSNCCLQMDDNGKVVKQITKGIRKLARVPVQTWQGWEWDIFSWLPRGLWVKQMLFFFLLCAIGTLIFLTCTIPLIPISLK</sequence>
<evidence type="ECO:0000313" key="3">
    <source>
        <dbReference type="Proteomes" id="UP000523279"/>
    </source>
</evidence>
<dbReference type="Gene3D" id="1.10.287.210">
    <property type="match status" value="1"/>
</dbReference>
<organism evidence="2 3">
    <name type="scientific">Dicaeum eximium</name>
    <dbReference type="NCBI Taxonomy" id="667154"/>
    <lineage>
        <taxon>Eukaryota</taxon>
        <taxon>Metazoa</taxon>
        <taxon>Chordata</taxon>
        <taxon>Craniata</taxon>
        <taxon>Vertebrata</taxon>
        <taxon>Euteleostomi</taxon>
        <taxon>Archelosauria</taxon>
        <taxon>Archosauria</taxon>
        <taxon>Dinosauria</taxon>
        <taxon>Saurischia</taxon>
        <taxon>Theropoda</taxon>
        <taxon>Coelurosauria</taxon>
        <taxon>Aves</taxon>
        <taxon>Neognathae</taxon>
        <taxon>Neoaves</taxon>
        <taxon>Telluraves</taxon>
        <taxon>Australaves</taxon>
        <taxon>Passeriformes</taxon>
        <taxon>Passeroidea</taxon>
        <taxon>Dicaeidae</taxon>
        <taxon>Dicaeum</taxon>
    </lineage>
</organism>
<dbReference type="PANTHER" id="PTHR10424">
    <property type="entry name" value="VIRAL ENVELOPE PROTEIN"/>
    <property type="match status" value="1"/>
</dbReference>
<feature type="non-terminal residue" evidence="2">
    <location>
        <position position="256"/>
    </location>
</feature>
<reference evidence="2 3" key="1">
    <citation type="submission" date="2019-09" db="EMBL/GenBank/DDBJ databases">
        <title>Bird 10,000 Genomes (B10K) Project - Family phase.</title>
        <authorList>
            <person name="Zhang G."/>
        </authorList>
    </citation>
    <scope>NUCLEOTIDE SEQUENCE [LARGE SCALE GENOMIC DNA]</scope>
    <source>
        <strain evidence="2">B10K-DU-001-34</strain>
        <tissue evidence="2">Muscle</tissue>
    </source>
</reference>